<accession>A0A931FT14</accession>
<evidence type="ECO:0000313" key="1">
    <source>
        <dbReference type="EMBL" id="MBF9234261.1"/>
    </source>
</evidence>
<dbReference type="EMBL" id="JADQDO010000006">
    <property type="protein sequence ID" value="MBF9234261.1"/>
    <property type="molecule type" value="Genomic_DNA"/>
</dbReference>
<comment type="caution">
    <text evidence="1">The sequence shown here is derived from an EMBL/GenBank/DDBJ whole genome shotgun (WGS) entry which is preliminary data.</text>
</comment>
<dbReference type="Proteomes" id="UP000599312">
    <property type="component" value="Unassembled WGS sequence"/>
</dbReference>
<evidence type="ECO:0000313" key="2">
    <source>
        <dbReference type="Proteomes" id="UP000599312"/>
    </source>
</evidence>
<keyword evidence="2" id="KW-1185">Reference proteome</keyword>
<gene>
    <name evidence="1" type="ORF">I2H38_12850</name>
</gene>
<name>A0A931FT14_9HYPH</name>
<organism evidence="1 2">
    <name type="scientific">Microvirga alba</name>
    <dbReference type="NCBI Taxonomy" id="2791025"/>
    <lineage>
        <taxon>Bacteria</taxon>
        <taxon>Pseudomonadati</taxon>
        <taxon>Pseudomonadota</taxon>
        <taxon>Alphaproteobacteria</taxon>
        <taxon>Hyphomicrobiales</taxon>
        <taxon>Methylobacteriaceae</taxon>
        <taxon>Microvirga</taxon>
    </lineage>
</organism>
<dbReference type="RefSeq" id="WP_196272262.1">
    <property type="nucleotide sequence ID" value="NZ_JADQDO010000006.1"/>
</dbReference>
<proteinExistence type="predicted"/>
<dbReference type="AlphaFoldDB" id="A0A931FT14"/>
<reference evidence="1" key="1">
    <citation type="submission" date="2020-11" db="EMBL/GenBank/DDBJ databases">
        <authorList>
            <person name="Kim M.K."/>
        </authorList>
    </citation>
    <scope>NUCLEOTIDE SEQUENCE</scope>
    <source>
        <strain evidence="1">BT350</strain>
    </source>
</reference>
<sequence length="96" mass="10509">MAEIIAFEDIKKDAEQCEVLVLFKAKPASKTRPRGGGKKLEFPSSRPGISGNLSDLFEQASAVVTRHYDGDKRVPDAVAEKCLELLKALSKHAEPE</sequence>
<protein>
    <submittedName>
        <fullName evidence="1">Uncharacterized protein</fullName>
    </submittedName>
</protein>